<name>A0A9P4PMT0_9PLEO</name>
<proteinExistence type="predicted"/>
<gene>
    <name evidence="2" type="ORF">P171DRAFT_240630</name>
</gene>
<keyword evidence="3" id="KW-1185">Reference proteome</keyword>
<feature type="region of interest" description="Disordered" evidence="1">
    <location>
        <begin position="1"/>
        <end position="58"/>
    </location>
</feature>
<sequence>MRTAGRLPGKQQPTDPLQHHPTPASYAPPARSVSCNVNPRRHSLGARNHANGHAATEERRLRTGVLLPRPYTKSEPDSTAVLGDGALCGNTSCSSVADEADAHCPAMIVTNCSPPV</sequence>
<protein>
    <submittedName>
        <fullName evidence="2">Uncharacterized protein</fullName>
    </submittedName>
</protein>
<evidence type="ECO:0000313" key="3">
    <source>
        <dbReference type="Proteomes" id="UP000799764"/>
    </source>
</evidence>
<dbReference type="AlphaFoldDB" id="A0A9P4PMT0"/>
<evidence type="ECO:0000313" key="2">
    <source>
        <dbReference type="EMBL" id="KAF2446867.1"/>
    </source>
</evidence>
<organism evidence="2 3">
    <name type="scientific">Karstenula rhodostoma CBS 690.94</name>
    <dbReference type="NCBI Taxonomy" id="1392251"/>
    <lineage>
        <taxon>Eukaryota</taxon>
        <taxon>Fungi</taxon>
        <taxon>Dikarya</taxon>
        <taxon>Ascomycota</taxon>
        <taxon>Pezizomycotina</taxon>
        <taxon>Dothideomycetes</taxon>
        <taxon>Pleosporomycetidae</taxon>
        <taxon>Pleosporales</taxon>
        <taxon>Massarineae</taxon>
        <taxon>Didymosphaeriaceae</taxon>
        <taxon>Karstenula</taxon>
    </lineage>
</organism>
<dbReference type="EMBL" id="MU001497">
    <property type="protein sequence ID" value="KAF2446867.1"/>
    <property type="molecule type" value="Genomic_DNA"/>
</dbReference>
<dbReference type="Proteomes" id="UP000799764">
    <property type="component" value="Unassembled WGS sequence"/>
</dbReference>
<accession>A0A9P4PMT0</accession>
<dbReference type="OrthoDB" id="10585726at2759"/>
<evidence type="ECO:0000256" key="1">
    <source>
        <dbReference type="SAM" id="MobiDB-lite"/>
    </source>
</evidence>
<comment type="caution">
    <text evidence="2">The sequence shown here is derived from an EMBL/GenBank/DDBJ whole genome shotgun (WGS) entry which is preliminary data.</text>
</comment>
<reference evidence="2" key="1">
    <citation type="journal article" date="2020" name="Stud. Mycol.">
        <title>101 Dothideomycetes genomes: a test case for predicting lifestyles and emergence of pathogens.</title>
        <authorList>
            <person name="Haridas S."/>
            <person name="Albert R."/>
            <person name="Binder M."/>
            <person name="Bloem J."/>
            <person name="Labutti K."/>
            <person name="Salamov A."/>
            <person name="Andreopoulos B."/>
            <person name="Baker S."/>
            <person name="Barry K."/>
            <person name="Bills G."/>
            <person name="Bluhm B."/>
            <person name="Cannon C."/>
            <person name="Castanera R."/>
            <person name="Culley D."/>
            <person name="Daum C."/>
            <person name="Ezra D."/>
            <person name="Gonzalez J."/>
            <person name="Henrissat B."/>
            <person name="Kuo A."/>
            <person name="Liang C."/>
            <person name="Lipzen A."/>
            <person name="Lutzoni F."/>
            <person name="Magnuson J."/>
            <person name="Mondo S."/>
            <person name="Nolan M."/>
            <person name="Ohm R."/>
            <person name="Pangilinan J."/>
            <person name="Park H.-J."/>
            <person name="Ramirez L."/>
            <person name="Alfaro M."/>
            <person name="Sun H."/>
            <person name="Tritt A."/>
            <person name="Yoshinaga Y."/>
            <person name="Zwiers L.-H."/>
            <person name="Turgeon B."/>
            <person name="Goodwin S."/>
            <person name="Spatafora J."/>
            <person name="Crous P."/>
            <person name="Grigoriev I."/>
        </authorList>
    </citation>
    <scope>NUCLEOTIDE SEQUENCE</scope>
    <source>
        <strain evidence="2">CBS 690.94</strain>
    </source>
</reference>